<comment type="catalytic activity">
    <reaction evidence="21">
        <text>a (3S)-3-hydroxyacyl-CoA = a (2E)-enoyl-CoA + H2O</text>
        <dbReference type="Rhea" id="RHEA:16105"/>
        <dbReference type="ChEBI" id="CHEBI:15377"/>
        <dbReference type="ChEBI" id="CHEBI:57318"/>
        <dbReference type="ChEBI" id="CHEBI:58856"/>
        <dbReference type="EC" id="4.2.1.17"/>
    </reaction>
    <physiologicalReaction direction="right-to-left" evidence="21">
        <dbReference type="Rhea" id="RHEA:16107"/>
    </physiologicalReaction>
</comment>
<keyword evidence="13" id="KW-0007">Acetylation</keyword>
<evidence type="ECO:0000256" key="15">
    <source>
        <dbReference type="ARBA" id="ARBA00023027"/>
    </source>
</evidence>
<dbReference type="SUPFAM" id="SSF51735">
    <property type="entry name" value="NAD(P)-binding Rossmann-fold domains"/>
    <property type="match status" value="1"/>
</dbReference>
<evidence type="ECO:0000256" key="3">
    <source>
        <dbReference type="ARBA" id="ARBA00005005"/>
    </source>
</evidence>
<keyword evidence="19" id="KW-0456">Lyase</keyword>
<evidence type="ECO:0000256" key="38">
    <source>
        <dbReference type="ARBA" id="ARBA00077617"/>
    </source>
</evidence>
<evidence type="ECO:0000313" key="44">
    <source>
        <dbReference type="EMBL" id="KAK7078831.1"/>
    </source>
</evidence>
<evidence type="ECO:0000256" key="27">
    <source>
        <dbReference type="ARBA" id="ARBA00051215"/>
    </source>
</evidence>
<keyword evidence="45" id="KW-1185">Reference proteome</keyword>
<comment type="similarity">
    <text evidence="4">In the central section; belongs to the 3-hydroxyacyl-CoA dehydrogenase family.</text>
</comment>
<dbReference type="SUPFAM" id="SSF48179">
    <property type="entry name" value="6-phosphogluconate dehydrogenase C-terminal domain-like"/>
    <property type="match status" value="2"/>
</dbReference>
<evidence type="ECO:0000256" key="30">
    <source>
        <dbReference type="ARBA" id="ARBA00052711"/>
    </source>
</evidence>
<comment type="subunit">
    <text evidence="35">Heterotetramer of 2 alpha/HADHA and 2 beta/HADHB subunits; forms the mitochondrial trifunctional enzyme. Also purified as higher order heterooligomers including a 4 alpha/HADHA and 4 beta/HADHB heterooligomer which physiological significance remains unclear. The mitochondrial trifunctional enzyme interacts with MTLN.</text>
</comment>
<feature type="site" description="Important for long-chain enoyl-CoA hydratase activity" evidence="41">
    <location>
        <position position="172"/>
    </location>
</feature>
<feature type="site" description="Important for long-chain enoyl-CoA hydratase activity" evidence="41">
    <location>
        <position position="151"/>
    </location>
</feature>
<dbReference type="Pfam" id="PF00725">
    <property type="entry name" value="3HCDH"/>
    <property type="match status" value="1"/>
</dbReference>
<dbReference type="InterPro" id="IPR008927">
    <property type="entry name" value="6-PGluconate_DH-like_C_sf"/>
</dbReference>
<dbReference type="GO" id="GO:0004300">
    <property type="term" value="F:enoyl-CoA hydratase activity"/>
    <property type="evidence" value="ECO:0007669"/>
    <property type="project" value="UniProtKB-EC"/>
</dbReference>
<comment type="catalytic activity">
    <reaction evidence="29">
        <text>(3S)-hydroxyoctanoyl-CoA + NAD(+) = 3-oxooctanoyl-CoA + NADH + H(+)</text>
        <dbReference type="Rhea" id="RHEA:31195"/>
        <dbReference type="ChEBI" id="CHEBI:15378"/>
        <dbReference type="ChEBI" id="CHEBI:57540"/>
        <dbReference type="ChEBI" id="CHEBI:57945"/>
        <dbReference type="ChEBI" id="CHEBI:62617"/>
        <dbReference type="ChEBI" id="CHEBI:62619"/>
    </reaction>
    <physiologicalReaction direction="left-to-right" evidence="29">
        <dbReference type="Rhea" id="RHEA:31196"/>
    </physiologicalReaction>
</comment>
<evidence type="ECO:0000256" key="21">
    <source>
        <dbReference type="ARBA" id="ARBA00035854"/>
    </source>
</evidence>
<evidence type="ECO:0000256" key="18">
    <source>
        <dbReference type="ARBA" id="ARBA00023136"/>
    </source>
</evidence>
<dbReference type="InterPro" id="IPR006108">
    <property type="entry name" value="3HC_DH_C"/>
</dbReference>
<dbReference type="GO" id="GO:0016509">
    <property type="term" value="F:long-chain (3S)-3-hydroxyacyl-CoA dehydrogenase (NAD+) activity"/>
    <property type="evidence" value="ECO:0007669"/>
    <property type="project" value="UniProtKB-EC"/>
</dbReference>
<proteinExistence type="inferred from homology"/>
<sequence>MASFRAVGALCRLSATRLSHYGVLQYNRRLLSVSARALGAHANLTVQNGVGVVTFNSPGKVNVLNEAVMQDVVEVINEIDANADIQAAVLISAKPGCFIAGADITMLEKCKTAEEAQTLSKTMQDILFRVEKSKKPYVAAIMGSCLGGGLEVAMACHYRIAVKDKSGLGVPEVMLGLLPGGGGTQRLPKLVGIPNSLDMALTGKTVKADKAKKLGLVDGLVNPLGPGIETPDARTLAYLGEVAVKAAKDLANGDLKVNRGPKNMMEKVMGMAFKYDFVKDQVFKKAKGTVMKQTGGLYPAPLKILEVIRTGMDKGETEGYAAEHKGFGSLSATNESKGLIGLFHGQTECKKNRFGKPEQPVKTVAILGAGLMGAGIAQVSIDKGYKTLLKDMNQSGLSRGISQVQGGLDKSVKRKKITSFVADQYMSNLEPTLTYDSFKNVDMVIEAVFEDLGIKHRVVKEVEPRLPEHCIFATNTSALPITQIATASIRPEKVIGMHYFSPVDKMQLLEIITTDKTSKDTTASAVDVGLKQGKVVIVVKDGPGFYTTRILAPMLSESINLFQEGVEPKKMDKLAKSFGWPVGTATLADEVGIDIAMHVGEDLGKVFGERFGQANMGVLKDMVSAGFLGRKAGKGIYMYEPGVKDRPVNEKALEIMKKYSVPPKGSLADEDIQLRVASRFINEAVLCLQEGILNSPLDGDIGAVFGLGFPPFSGGPFRFVDSYGADKLVAKMREYESAYGLCFTPCQLLLDYAKAGKKFYN</sequence>
<keyword evidence="8" id="KW-0597">Phosphoprotein</keyword>
<keyword evidence="14" id="KW-0560">Oxidoreductase</keyword>
<name>A0AAN9A344_HALRR</name>
<evidence type="ECO:0000256" key="10">
    <source>
        <dbReference type="ARBA" id="ARBA00022792"/>
    </source>
</evidence>
<reference evidence="44 45" key="1">
    <citation type="submission" date="2023-11" db="EMBL/GenBank/DDBJ databases">
        <title>Halocaridina rubra genome assembly.</title>
        <authorList>
            <person name="Smith C."/>
        </authorList>
    </citation>
    <scope>NUCLEOTIDE SEQUENCE [LARGE SCALE GENOMIC DNA]</scope>
    <source>
        <strain evidence="44">EP-1</strain>
        <tissue evidence="44">Whole</tissue>
    </source>
</reference>
<evidence type="ECO:0000256" key="1">
    <source>
        <dbReference type="ARBA" id="ARBA00000469"/>
    </source>
</evidence>
<comment type="subcellular location">
    <subcellularLocation>
        <location evidence="2">Mitochondrion inner membrane</location>
    </subcellularLocation>
</comment>
<evidence type="ECO:0000256" key="4">
    <source>
        <dbReference type="ARBA" id="ARBA00007005"/>
    </source>
</evidence>
<comment type="catalytic activity">
    <reaction evidence="26">
        <text>a long-chain (3S)-3-hydroxy fatty acyl-CoA + NAD(+) = a long-chain 3-oxo-fatty acyl-CoA + NADH + H(+)</text>
        <dbReference type="Rhea" id="RHEA:52656"/>
        <dbReference type="ChEBI" id="CHEBI:15378"/>
        <dbReference type="ChEBI" id="CHEBI:57540"/>
        <dbReference type="ChEBI" id="CHEBI:57945"/>
        <dbReference type="ChEBI" id="CHEBI:136757"/>
        <dbReference type="ChEBI" id="CHEBI:136758"/>
        <dbReference type="EC" id="1.1.1.211"/>
    </reaction>
    <physiologicalReaction direction="left-to-right" evidence="26">
        <dbReference type="Rhea" id="RHEA:52657"/>
    </physiologicalReaction>
</comment>
<dbReference type="GO" id="GO:0016740">
    <property type="term" value="F:transferase activity"/>
    <property type="evidence" value="ECO:0007669"/>
    <property type="project" value="UniProtKB-KW"/>
</dbReference>
<feature type="domain" description="3-hydroxyacyl-CoA dehydrogenase C-terminal" evidence="42">
    <location>
        <begin position="544"/>
        <end position="639"/>
    </location>
</feature>
<comment type="catalytic activity">
    <reaction evidence="23">
        <text>(3S)-hydroxydecanoyl-CoA + NAD(+) = 3-oxodecanoyl-CoA + NADH + H(+)</text>
        <dbReference type="Rhea" id="RHEA:31187"/>
        <dbReference type="ChEBI" id="CHEBI:15378"/>
        <dbReference type="ChEBI" id="CHEBI:57540"/>
        <dbReference type="ChEBI" id="CHEBI:57945"/>
        <dbReference type="ChEBI" id="CHEBI:62548"/>
        <dbReference type="ChEBI" id="CHEBI:62616"/>
    </reaction>
    <physiologicalReaction direction="left-to-right" evidence="23">
        <dbReference type="Rhea" id="RHEA:31188"/>
    </physiologicalReaction>
</comment>
<dbReference type="Proteomes" id="UP001381693">
    <property type="component" value="Unassembled WGS sequence"/>
</dbReference>
<gene>
    <name evidence="44" type="ORF">SK128_002630</name>
</gene>
<evidence type="ECO:0000256" key="25">
    <source>
        <dbReference type="ARBA" id="ARBA00050222"/>
    </source>
</evidence>
<dbReference type="InterPro" id="IPR001753">
    <property type="entry name" value="Enoyl-CoA_hydra/iso"/>
</dbReference>
<evidence type="ECO:0000256" key="39">
    <source>
        <dbReference type="ARBA" id="ARBA00083277"/>
    </source>
</evidence>
<evidence type="ECO:0000256" key="35">
    <source>
        <dbReference type="ARBA" id="ARBA00062153"/>
    </source>
</evidence>
<comment type="catalytic activity">
    <reaction evidence="32">
        <text>1'-[1,2-di-(9Z,12Z-octadecadienoyl)-sn-glycero-3-phospho]-3'-[1-(9Z,12Z-octadecadienoyl)-sn-glycero-3-phospho]-glycerol + (9Z)-octadecenoyl-CoA = 1'-[1,2-di-(9Z,12Z-octadecadienoyl)-sn-glycero-3-phospho]-3'-[1-(9Z,12Z-octadecadienoyl)-2-(9Z-octadecenoyl)-sn-glycero-3-phospho]-glycerol + CoA</text>
        <dbReference type="Rhea" id="RHEA:43676"/>
        <dbReference type="ChEBI" id="CHEBI:57287"/>
        <dbReference type="ChEBI" id="CHEBI:57387"/>
        <dbReference type="ChEBI" id="CHEBI:83580"/>
        <dbReference type="ChEBI" id="CHEBI:83582"/>
    </reaction>
    <physiologicalReaction direction="left-to-right" evidence="32">
        <dbReference type="Rhea" id="RHEA:43677"/>
    </physiologicalReaction>
</comment>
<evidence type="ECO:0000256" key="22">
    <source>
        <dbReference type="ARBA" id="ARBA00047613"/>
    </source>
</evidence>
<dbReference type="FunFam" id="3.90.226.10:FF:000011">
    <property type="entry name" value="Fatty acid oxidation complex subunit alpha"/>
    <property type="match status" value="1"/>
</dbReference>
<organism evidence="44 45">
    <name type="scientific">Halocaridina rubra</name>
    <name type="common">Hawaiian red shrimp</name>
    <dbReference type="NCBI Taxonomy" id="373956"/>
    <lineage>
        <taxon>Eukaryota</taxon>
        <taxon>Metazoa</taxon>
        <taxon>Ecdysozoa</taxon>
        <taxon>Arthropoda</taxon>
        <taxon>Crustacea</taxon>
        <taxon>Multicrustacea</taxon>
        <taxon>Malacostraca</taxon>
        <taxon>Eumalacostraca</taxon>
        <taxon>Eucarida</taxon>
        <taxon>Decapoda</taxon>
        <taxon>Pleocyemata</taxon>
        <taxon>Caridea</taxon>
        <taxon>Atyoidea</taxon>
        <taxon>Atyidae</taxon>
        <taxon>Halocaridina</taxon>
    </lineage>
</organism>
<evidence type="ECO:0000256" key="9">
    <source>
        <dbReference type="ARBA" id="ARBA00022679"/>
    </source>
</evidence>
<protein>
    <recommendedName>
        <fullName evidence="37">Trifunctional enzyme subunit alpha, mitochondrial</fullName>
        <ecNumber evidence="36">1.1.1.211</ecNumber>
        <ecNumber evidence="6">4.2.1.17</ecNumber>
    </recommendedName>
    <alternativeName>
        <fullName evidence="38">Monolysocardiolipin acyltransferase</fullName>
    </alternativeName>
    <alternativeName>
        <fullName evidence="39">TP-alpha</fullName>
    </alternativeName>
</protein>
<dbReference type="NCBIfam" id="TIGR02441">
    <property type="entry name" value="fa_ox_alpha_mit"/>
    <property type="match status" value="1"/>
</dbReference>
<keyword evidence="9" id="KW-0808">Transferase</keyword>
<keyword evidence="10" id="KW-0999">Mitochondrion inner membrane</keyword>
<comment type="caution">
    <text evidence="44">The sequence shown here is derived from an EMBL/GenBank/DDBJ whole genome shotgun (WGS) entry which is preliminary data.</text>
</comment>
<comment type="pathway">
    <text evidence="3">Lipid metabolism; fatty acid beta-oxidation.</text>
</comment>
<evidence type="ECO:0000256" key="2">
    <source>
        <dbReference type="ARBA" id="ARBA00004273"/>
    </source>
</evidence>
<keyword evidence="16" id="KW-0443">Lipid metabolism</keyword>
<dbReference type="PROSITE" id="PS00067">
    <property type="entry name" value="3HCDH"/>
    <property type="match status" value="1"/>
</dbReference>
<dbReference type="InterPro" id="IPR006176">
    <property type="entry name" value="3-OHacyl-CoA_DH_NAD-bd"/>
</dbReference>
<evidence type="ECO:0000256" key="17">
    <source>
        <dbReference type="ARBA" id="ARBA00023128"/>
    </source>
</evidence>
<evidence type="ECO:0000256" key="14">
    <source>
        <dbReference type="ARBA" id="ARBA00023002"/>
    </source>
</evidence>
<evidence type="ECO:0000256" key="34">
    <source>
        <dbReference type="ARBA" id="ARBA00052989"/>
    </source>
</evidence>
<evidence type="ECO:0000256" key="31">
    <source>
        <dbReference type="ARBA" id="ARBA00052834"/>
    </source>
</evidence>
<accession>A0AAN9A344</accession>
<comment type="catalytic activity">
    <reaction evidence="30">
        <text>(3S)-3-hydroxydodecanoyl-CoA = (2E)-dodecenoyl-CoA + H2O</text>
        <dbReference type="Rhea" id="RHEA:31075"/>
        <dbReference type="ChEBI" id="CHEBI:15377"/>
        <dbReference type="ChEBI" id="CHEBI:57330"/>
        <dbReference type="ChEBI" id="CHEBI:62558"/>
    </reaction>
    <physiologicalReaction direction="right-to-left" evidence="30">
        <dbReference type="Rhea" id="RHEA:31077"/>
    </physiologicalReaction>
</comment>
<dbReference type="InterPro" id="IPR006180">
    <property type="entry name" value="3-OHacyl-CoA_DH_CS"/>
</dbReference>
<dbReference type="GO" id="GO:0006635">
    <property type="term" value="P:fatty acid beta-oxidation"/>
    <property type="evidence" value="ECO:0007669"/>
    <property type="project" value="InterPro"/>
</dbReference>
<dbReference type="Gene3D" id="3.40.50.720">
    <property type="entry name" value="NAD(P)-binding Rossmann-like Domain"/>
    <property type="match status" value="1"/>
</dbReference>
<evidence type="ECO:0000256" key="23">
    <source>
        <dbReference type="ARBA" id="ARBA00048361"/>
    </source>
</evidence>
<keyword evidence="17" id="KW-0496">Mitochondrion</keyword>
<dbReference type="CDD" id="cd06558">
    <property type="entry name" value="crotonase-like"/>
    <property type="match status" value="1"/>
</dbReference>
<keyword evidence="7" id="KW-0488">Methylation</keyword>
<keyword evidence="11" id="KW-0276">Fatty acid metabolism</keyword>
<keyword evidence="15" id="KW-0520">NAD</keyword>
<evidence type="ECO:0000256" key="32">
    <source>
        <dbReference type="ARBA" id="ARBA00052860"/>
    </source>
</evidence>
<dbReference type="InterPro" id="IPR012803">
    <property type="entry name" value="Fa_ox_alpha_mit"/>
</dbReference>
<evidence type="ECO:0000256" key="37">
    <source>
        <dbReference type="ARBA" id="ARBA00068347"/>
    </source>
</evidence>
<evidence type="ECO:0000256" key="6">
    <source>
        <dbReference type="ARBA" id="ARBA00012076"/>
    </source>
</evidence>
<dbReference type="EMBL" id="JAXCGZ010007653">
    <property type="protein sequence ID" value="KAK7078831.1"/>
    <property type="molecule type" value="Genomic_DNA"/>
</dbReference>
<dbReference type="PANTHER" id="PTHR43612">
    <property type="entry name" value="TRIFUNCTIONAL ENZYME SUBUNIT ALPHA"/>
    <property type="match status" value="1"/>
</dbReference>
<evidence type="ECO:0000256" key="36">
    <source>
        <dbReference type="ARBA" id="ARBA00066806"/>
    </source>
</evidence>
<dbReference type="GO" id="GO:0005743">
    <property type="term" value="C:mitochondrial inner membrane"/>
    <property type="evidence" value="ECO:0007669"/>
    <property type="project" value="UniProtKB-SubCell"/>
</dbReference>
<comment type="catalytic activity">
    <reaction evidence="25">
        <text>1'-[1,2-di-(9Z,12Z-octadecadienoyl)-sn-glycero-3-phospho]-3'-[1-(9Z,12Z-octadecadienoyl)-sn-glycero-3-phospho]-glycerol + (9Z,12Z)-octadecadienoyl-CoA = 1',3'-bis-[1,2-di-(9Z,12Z-octadecadienoyl)-sn-glycero-3-phospho]-glycerol + CoA</text>
        <dbReference type="Rhea" id="RHEA:43672"/>
        <dbReference type="ChEBI" id="CHEBI:57287"/>
        <dbReference type="ChEBI" id="CHEBI:57383"/>
        <dbReference type="ChEBI" id="CHEBI:83580"/>
        <dbReference type="ChEBI" id="CHEBI:83581"/>
    </reaction>
    <physiologicalReaction direction="left-to-right" evidence="25">
        <dbReference type="Rhea" id="RHEA:43673"/>
    </physiologicalReaction>
</comment>
<feature type="active site" description="For hydroxyacyl-coenzyme A dehydrogenase activity" evidence="40">
    <location>
        <position position="510"/>
    </location>
</feature>
<dbReference type="FunFam" id="1.10.1040.50:FF:000002">
    <property type="entry name" value="Trifunctional enzyme subunit alpha, mitochondrial"/>
    <property type="match status" value="1"/>
</dbReference>
<comment type="catalytic activity">
    <reaction evidence="22">
        <text>(3S)-hydroxyhexadecanoyl-CoA + NAD(+) = 3-oxohexadecanoyl-CoA + NADH + H(+)</text>
        <dbReference type="Rhea" id="RHEA:31159"/>
        <dbReference type="ChEBI" id="CHEBI:15378"/>
        <dbReference type="ChEBI" id="CHEBI:57349"/>
        <dbReference type="ChEBI" id="CHEBI:57540"/>
        <dbReference type="ChEBI" id="CHEBI:57945"/>
        <dbReference type="ChEBI" id="CHEBI:62613"/>
    </reaction>
    <physiologicalReaction direction="left-to-right" evidence="22">
        <dbReference type="Rhea" id="RHEA:31160"/>
    </physiologicalReaction>
</comment>
<dbReference type="AlphaFoldDB" id="A0AAN9A344"/>
<evidence type="ECO:0000256" key="28">
    <source>
        <dbReference type="ARBA" id="ARBA00051877"/>
    </source>
</evidence>
<evidence type="ECO:0000259" key="42">
    <source>
        <dbReference type="Pfam" id="PF00725"/>
    </source>
</evidence>
<comment type="catalytic activity">
    <reaction evidence="31">
        <text>(3S)-hydroxytetradecanoyl-CoA + NAD(+) = 3-oxotetradecanoyl-CoA + NADH + H(+)</text>
        <dbReference type="Rhea" id="RHEA:31167"/>
        <dbReference type="ChEBI" id="CHEBI:15378"/>
        <dbReference type="ChEBI" id="CHEBI:57540"/>
        <dbReference type="ChEBI" id="CHEBI:57945"/>
        <dbReference type="ChEBI" id="CHEBI:62543"/>
        <dbReference type="ChEBI" id="CHEBI:62614"/>
    </reaction>
    <physiologicalReaction direction="left-to-right" evidence="31">
        <dbReference type="Rhea" id="RHEA:31168"/>
    </physiologicalReaction>
</comment>
<evidence type="ECO:0000256" key="19">
    <source>
        <dbReference type="ARBA" id="ARBA00023239"/>
    </source>
</evidence>
<comment type="catalytic activity">
    <reaction evidence="34">
        <text>1'-[1,2-di-(9Z,12Z-octadecadienoyl)-sn-glycero-3-phospho]-3'-[1-(9Z,12Z-octadecadienoyl)-sn-glycero-3-phospho]-glycerol + hexadecanoyl-CoA = 1'-[1,2-di-(9Z,12Z-octadecadienoyl)-sn-glycero-3-phospho]-3'-[1-(9Z,12Z-octadecadienoyl)-2-hexadecanoyl-sn-glycero-3-phospho]-glycerol + CoA</text>
        <dbReference type="Rhea" id="RHEA:43680"/>
        <dbReference type="ChEBI" id="CHEBI:57287"/>
        <dbReference type="ChEBI" id="CHEBI:57379"/>
        <dbReference type="ChEBI" id="CHEBI:83580"/>
        <dbReference type="ChEBI" id="CHEBI:83583"/>
    </reaction>
    <physiologicalReaction direction="left-to-right" evidence="34">
        <dbReference type="Rhea" id="RHEA:43681"/>
    </physiologicalReaction>
</comment>
<dbReference type="InterPro" id="IPR050136">
    <property type="entry name" value="FA_oxidation_alpha_subunit"/>
</dbReference>
<dbReference type="Gene3D" id="1.10.1040.50">
    <property type="match status" value="1"/>
</dbReference>
<dbReference type="Gene3D" id="3.90.226.10">
    <property type="entry name" value="2-enoyl-CoA Hydratase, Chain A, domain 1"/>
    <property type="match status" value="1"/>
</dbReference>
<evidence type="ECO:0000256" key="7">
    <source>
        <dbReference type="ARBA" id="ARBA00022481"/>
    </source>
</evidence>
<evidence type="ECO:0000256" key="33">
    <source>
        <dbReference type="ARBA" id="ARBA00052945"/>
    </source>
</evidence>
<keyword evidence="18" id="KW-0472">Membrane</keyword>
<keyword evidence="20" id="KW-0511">Multifunctional enzyme</keyword>
<comment type="catalytic activity">
    <reaction evidence="1">
        <text>(3S)-hydroxyhexadecanoyl-CoA = (2E)-hexadecenoyl-CoA + H2O</text>
        <dbReference type="Rhea" id="RHEA:31163"/>
        <dbReference type="ChEBI" id="CHEBI:15377"/>
        <dbReference type="ChEBI" id="CHEBI:61526"/>
        <dbReference type="ChEBI" id="CHEBI:62613"/>
    </reaction>
    <physiologicalReaction direction="right-to-left" evidence="1">
        <dbReference type="Rhea" id="RHEA:31165"/>
    </physiologicalReaction>
</comment>
<evidence type="ECO:0000256" key="20">
    <source>
        <dbReference type="ARBA" id="ARBA00023268"/>
    </source>
</evidence>
<comment type="catalytic activity">
    <reaction evidence="28">
        <text>(3S)-hydroxyoctanoyl-CoA = (2E)-octenoyl-CoA + H2O</text>
        <dbReference type="Rhea" id="RHEA:31199"/>
        <dbReference type="ChEBI" id="CHEBI:15377"/>
        <dbReference type="ChEBI" id="CHEBI:62242"/>
        <dbReference type="ChEBI" id="CHEBI:62617"/>
    </reaction>
    <physiologicalReaction direction="right-to-left" evidence="28">
        <dbReference type="Rhea" id="RHEA:31201"/>
    </physiologicalReaction>
</comment>
<comment type="catalytic activity">
    <reaction evidence="33">
        <text>(3S)-3-hydroxydodecanoyl-CoA + NAD(+) = 3-oxododecanoyl-CoA + NADH + H(+)</text>
        <dbReference type="Rhea" id="RHEA:31179"/>
        <dbReference type="ChEBI" id="CHEBI:15378"/>
        <dbReference type="ChEBI" id="CHEBI:57540"/>
        <dbReference type="ChEBI" id="CHEBI:57945"/>
        <dbReference type="ChEBI" id="CHEBI:62558"/>
        <dbReference type="ChEBI" id="CHEBI:62615"/>
    </reaction>
    <physiologicalReaction direction="left-to-right" evidence="33">
        <dbReference type="Rhea" id="RHEA:31180"/>
    </physiologicalReaction>
</comment>
<dbReference type="Pfam" id="PF02737">
    <property type="entry name" value="3HCDH_N"/>
    <property type="match status" value="1"/>
</dbReference>
<dbReference type="GO" id="GO:0070403">
    <property type="term" value="F:NAD+ binding"/>
    <property type="evidence" value="ECO:0007669"/>
    <property type="project" value="InterPro"/>
</dbReference>
<evidence type="ECO:0000256" key="5">
    <source>
        <dbReference type="ARBA" id="ARBA00008750"/>
    </source>
</evidence>
<comment type="catalytic activity">
    <reaction evidence="27">
        <text>a 4-saturated-(3S)-3-hydroxyacyl-CoA = a (3E)-enoyl-CoA + H2O</text>
        <dbReference type="Rhea" id="RHEA:20724"/>
        <dbReference type="ChEBI" id="CHEBI:15377"/>
        <dbReference type="ChEBI" id="CHEBI:58521"/>
        <dbReference type="ChEBI" id="CHEBI:137480"/>
        <dbReference type="EC" id="4.2.1.17"/>
    </reaction>
    <physiologicalReaction direction="right-to-left" evidence="27">
        <dbReference type="Rhea" id="RHEA:20726"/>
    </physiologicalReaction>
</comment>
<comment type="catalytic activity">
    <reaction evidence="24">
        <text>a (3S)-3-hydroxyacyl-CoA + NAD(+) = a 3-oxoacyl-CoA + NADH + H(+)</text>
        <dbReference type="Rhea" id="RHEA:22432"/>
        <dbReference type="ChEBI" id="CHEBI:15378"/>
        <dbReference type="ChEBI" id="CHEBI:57318"/>
        <dbReference type="ChEBI" id="CHEBI:57540"/>
        <dbReference type="ChEBI" id="CHEBI:57945"/>
        <dbReference type="ChEBI" id="CHEBI:90726"/>
        <dbReference type="EC" id="1.1.1.35"/>
    </reaction>
</comment>
<dbReference type="EC" id="4.2.1.17" evidence="6"/>
<evidence type="ECO:0000256" key="29">
    <source>
        <dbReference type="ARBA" id="ARBA00052224"/>
    </source>
</evidence>
<evidence type="ECO:0000259" key="43">
    <source>
        <dbReference type="Pfam" id="PF02737"/>
    </source>
</evidence>
<feature type="site" description="Important for hydroxyacyl-coenzyme A dehydrogenase activity" evidence="41">
    <location>
        <position position="498"/>
    </location>
</feature>
<evidence type="ECO:0000256" key="8">
    <source>
        <dbReference type="ARBA" id="ARBA00022553"/>
    </source>
</evidence>
<dbReference type="GO" id="GO:0016507">
    <property type="term" value="C:mitochondrial fatty acid beta-oxidation multienzyme complex"/>
    <property type="evidence" value="ECO:0007669"/>
    <property type="project" value="InterPro"/>
</dbReference>
<evidence type="ECO:0000256" key="41">
    <source>
        <dbReference type="PIRSR" id="PIRSR612803-2"/>
    </source>
</evidence>
<evidence type="ECO:0000313" key="45">
    <source>
        <dbReference type="Proteomes" id="UP001381693"/>
    </source>
</evidence>
<feature type="domain" description="3-hydroxyacyl-CoA dehydrogenase NAD binding" evidence="43">
    <location>
        <begin position="363"/>
        <end position="541"/>
    </location>
</feature>
<dbReference type="SUPFAM" id="SSF52096">
    <property type="entry name" value="ClpP/crotonase"/>
    <property type="match status" value="1"/>
</dbReference>
<dbReference type="InterPro" id="IPR029045">
    <property type="entry name" value="ClpP/crotonase-like_dom_sf"/>
</dbReference>
<evidence type="ECO:0000256" key="13">
    <source>
        <dbReference type="ARBA" id="ARBA00022990"/>
    </source>
</evidence>
<evidence type="ECO:0000256" key="11">
    <source>
        <dbReference type="ARBA" id="ARBA00022832"/>
    </source>
</evidence>
<dbReference type="InterPro" id="IPR036291">
    <property type="entry name" value="NAD(P)-bd_dom_sf"/>
</dbReference>
<evidence type="ECO:0000256" key="40">
    <source>
        <dbReference type="PIRSR" id="PIRSR612803-1"/>
    </source>
</evidence>
<keyword evidence="12" id="KW-0809">Transit peptide</keyword>
<evidence type="ECO:0000256" key="12">
    <source>
        <dbReference type="ARBA" id="ARBA00022946"/>
    </source>
</evidence>
<dbReference type="PANTHER" id="PTHR43612:SF3">
    <property type="entry name" value="TRIFUNCTIONAL ENZYME SUBUNIT ALPHA, MITOCHONDRIAL"/>
    <property type="match status" value="1"/>
</dbReference>
<evidence type="ECO:0000256" key="26">
    <source>
        <dbReference type="ARBA" id="ARBA00050446"/>
    </source>
</evidence>
<evidence type="ECO:0000256" key="24">
    <source>
        <dbReference type="ARBA" id="ARBA00049556"/>
    </source>
</evidence>
<dbReference type="Pfam" id="PF00378">
    <property type="entry name" value="ECH_1"/>
    <property type="match status" value="1"/>
</dbReference>
<evidence type="ECO:0000256" key="16">
    <source>
        <dbReference type="ARBA" id="ARBA00023098"/>
    </source>
</evidence>
<dbReference type="FunFam" id="3.40.50.720:FF:000009">
    <property type="entry name" value="Fatty oxidation complex, alpha subunit"/>
    <property type="match status" value="1"/>
</dbReference>
<comment type="similarity">
    <text evidence="5">In the N-terminal section; belongs to the enoyl-CoA hydratase/isomerase family.</text>
</comment>
<dbReference type="EC" id="1.1.1.211" evidence="36"/>